<feature type="region of interest" description="Disordered" evidence="1">
    <location>
        <begin position="42"/>
        <end position="89"/>
    </location>
</feature>
<organism evidence="2 3">
    <name type="scientific">Patagioenas fasciata monilis</name>
    <dbReference type="NCBI Taxonomy" id="372326"/>
    <lineage>
        <taxon>Eukaryota</taxon>
        <taxon>Metazoa</taxon>
        <taxon>Chordata</taxon>
        <taxon>Craniata</taxon>
        <taxon>Vertebrata</taxon>
        <taxon>Euteleostomi</taxon>
        <taxon>Archelosauria</taxon>
        <taxon>Archosauria</taxon>
        <taxon>Dinosauria</taxon>
        <taxon>Saurischia</taxon>
        <taxon>Theropoda</taxon>
        <taxon>Coelurosauria</taxon>
        <taxon>Aves</taxon>
        <taxon>Neognathae</taxon>
        <taxon>Neoaves</taxon>
        <taxon>Columbimorphae</taxon>
        <taxon>Columbiformes</taxon>
        <taxon>Columbidae</taxon>
        <taxon>Patagioenas</taxon>
    </lineage>
</organism>
<keyword evidence="3" id="KW-1185">Reference proteome</keyword>
<reference evidence="2 3" key="1">
    <citation type="submission" date="2016-02" db="EMBL/GenBank/DDBJ databases">
        <title>Band-tailed pigeon sequencing and assembly.</title>
        <authorList>
            <person name="Soares A.E."/>
            <person name="Novak B.J."/>
            <person name="Rice E.S."/>
            <person name="O'Connell B."/>
            <person name="Chang D."/>
            <person name="Weber S."/>
            <person name="Shapiro B."/>
        </authorList>
    </citation>
    <scope>NUCLEOTIDE SEQUENCE [LARGE SCALE GENOMIC DNA]</scope>
    <source>
        <strain evidence="2">BTP2013</strain>
        <tissue evidence="2">Blood</tissue>
    </source>
</reference>
<sequence length="131" mass="14557">MYLYQTTQHSRCAVKSFVCLHIHIPKVFILKSNNLERTLLAPTQSWDSSNSDMKQARTPTQTQSQPQLGDADVHLPCPPTPSSQSRLRLGSPPCLSEFVLASTNTPQNTSGVTYAIPKHLLTCTHLYSYAN</sequence>
<gene>
    <name evidence="2" type="ORF">AV530_013874</name>
</gene>
<accession>A0A1V4KMP8</accession>
<evidence type="ECO:0000256" key="1">
    <source>
        <dbReference type="SAM" id="MobiDB-lite"/>
    </source>
</evidence>
<dbReference type="EMBL" id="LSYS01002736">
    <property type="protein sequence ID" value="OPJ85752.1"/>
    <property type="molecule type" value="Genomic_DNA"/>
</dbReference>
<comment type="caution">
    <text evidence="2">The sequence shown here is derived from an EMBL/GenBank/DDBJ whole genome shotgun (WGS) entry which is preliminary data.</text>
</comment>
<protein>
    <submittedName>
        <fullName evidence="2">Uncharacterized protein</fullName>
    </submittedName>
</protein>
<dbReference type="AlphaFoldDB" id="A0A1V4KMP8"/>
<name>A0A1V4KMP8_PATFA</name>
<feature type="compositionally biased region" description="Polar residues" evidence="1">
    <location>
        <begin position="42"/>
        <end position="67"/>
    </location>
</feature>
<evidence type="ECO:0000313" key="3">
    <source>
        <dbReference type="Proteomes" id="UP000190648"/>
    </source>
</evidence>
<proteinExistence type="predicted"/>
<dbReference type="Proteomes" id="UP000190648">
    <property type="component" value="Unassembled WGS sequence"/>
</dbReference>
<evidence type="ECO:0000313" key="2">
    <source>
        <dbReference type="EMBL" id="OPJ85752.1"/>
    </source>
</evidence>